<evidence type="ECO:0000256" key="4">
    <source>
        <dbReference type="ARBA" id="ARBA00022825"/>
    </source>
</evidence>
<feature type="transmembrane region" description="Helical" evidence="9">
    <location>
        <begin position="1152"/>
        <end position="1172"/>
    </location>
</feature>
<feature type="domain" description="Major facilitator superfamily (MFS) profile" evidence="10">
    <location>
        <begin position="1111"/>
        <end position="1334"/>
    </location>
</feature>
<feature type="transmembrane region" description="Helical" evidence="9">
    <location>
        <begin position="852"/>
        <end position="880"/>
    </location>
</feature>
<feature type="compositionally biased region" description="Acidic residues" evidence="8">
    <location>
        <begin position="235"/>
        <end position="253"/>
    </location>
</feature>
<comment type="similarity">
    <text evidence="1 6 7">Belongs to the peptidase S8 family.</text>
</comment>
<feature type="region of interest" description="Disordered" evidence="8">
    <location>
        <begin position="229"/>
        <end position="262"/>
    </location>
</feature>
<dbReference type="InterPro" id="IPR051048">
    <property type="entry name" value="Peptidase_S8/S53_subtilisin"/>
</dbReference>
<dbReference type="GO" id="GO:0022857">
    <property type="term" value="F:transmembrane transporter activity"/>
    <property type="evidence" value="ECO:0007669"/>
    <property type="project" value="InterPro"/>
</dbReference>
<dbReference type="InterPro" id="IPR020846">
    <property type="entry name" value="MFS_dom"/>
</dbReference>
<dbReference type="InterPro" id="IPR036852">
    <property type="entry name" value="Peptidase_S8/S53_dom_sf"/>
</dbReference>
<feature type="active site" description="Charge relay system" evidence="5 6">
    <location>
        <position position="293"/>
    </location>
</feature>
<keyword evidence="4 6" id="KW-0720">Serine protease</keyword>
<feature type="transmembrane region" description="Helical" evidence="9">
    <location>
        <begin position="1116"/>
        <end position="1140"/>
    </location>
</feature>
<dbReference type="PROSITE" id="PS51892">
    <property type="entry name" value="SUBTILASE"/>
    <property type="match status" value="1"/>
</dbReference>
<keyword evidence="2 6" id="KW-0645">Protease</keyword>
<dbReference type="Gene3D" id="1.20.1250.20">
    <property type="entry name" value="MFS general substrate transporter like domains"/>
    <property type="match status" value="2"/>
</dbReference>
<evidence type="ECO:0000256" key="9">
    <source>
        <dbReference type="SAM" id="Phobius"/>
    </source>
</evidence>
<feature type="transmembrane region" description="Helical" evidence="9">
    <location>
        <begin position="811"/>
        <end position="832"/>
    </location>
</feature>
<dbReference type="PROSITE" id="PS00138">
    <property type="entry name" value="SUBTILASE_SER"/>
    <property type="match status" value="1"/>
</dbReference>
<dbReference type="Pfam" id="PF07690">
    <property type="entry name" value="MFS_1"/>
    <property type="match status" value="2"/>
</dbReference>
<evidence type="ECO:0000256" key="3">
    <source>
        <dbReference type="ARBA" id="ARBA00022801"/>
    </source>
</evidence>
<dbReference type="PROSITE" id="PS50850">
    <property type="entry name" value="MFS"/>
    <property type="match status" value="1"/>
</dbReference>
<dbReference type="PROSITE" id="PS00137">
    <property type="entry name" value="SUBTILASE_HIS"/>
    <property type="match status" value="1"/>
</dbReference>
<dbReference type="InterPro" id="IPR015500">
    <property type="entry name" value="Peptidase_S8_subtilisin-rel"/>
</dbReference>
<feature type="transmembrane region" description="Helical" evidence="9">
    <location>
        <begin position="1244"/>
        <end position="1262"/>
    </location>
</feature>
<dbReference type="PROSITE" id="PS00136">
    <property type="entry name" value="SUBTILASE_ASP"/>
    <property type="match status" value="1"/>
</dbReference>
<feature type="transmembrane region" description="Helical" evidence="9">
    <location>
        <begin position="918"/>
        <end position="934"/>
    </location>
</feature>
<dbReference type="GO" id="GO:0004252">
    <property type="term" value="F:serine-type endopeptidase activity"/>
    <property type="evidence" value="ECO:0007669"/>
    <property type="project" value="UniProtKB-UniRule"/>
</dbReference>
<dbReference type="InterPro" id="IPR000209">
    <property type="entry name" value="Peptidase_S8/S53_dom"/>
</dbReference>
<evidence type="ECO:0000256" key="5">
    <source>
        <dbReference type="PIRSR" id="PIRSR615500-1"/>
    </source>
</evidence>
<feature type="transmembrane region" description="Helical" evidence="9">
    <location>
        <begin position="940"/>
        <end position="957"/>
    </location>
</feature>
<dbReference type="InterPro" id="IPR011701">
    <property type="entry name" value="MFS"/>
</dbReference>
<evidence type="ECO:0000256" key="7">
    <source>
        <dbReference type="RuleBase" id="RU003355"/>
    </source>
</evidence>
<evidence type="ECO:0000259" key="10">
    <source>
        <dbReference type="PROSITE" id="PS50850"/>
    </source>
</evidence>
<keyword evidence="9" id="KW-1133">Transmembrane helix</keyword>
<feature type="transmembrane region" description="Helical" evidence="9">
    <location>
        <begin position="1268"/>
        <end position="1292"/>
    </location>
</feature>
<feature type="transmembrane region" description="Helical" evidence="9">
    <location>
        <begin position="1209"/>
        <end position="1232"/>
    </location>
</feature>
<dbReference type="InterPro" id="IPR022398">
    <property type="entry name" value="Peptidase_S8_His-AS"/>
</dbReference>
<sequence>MGSLGLGLRRNRHASYLTTDCYLRLKHHLSFVLPMVGRRAALATAIVLLFLIPLASSTIIAEREPGGFDADGNWIVSVEHDVHPNWWLHWSRDKDGNELDDRLEWLLEQPAELQQDWWRRAPPGSARIFVDYNHHPTDADVSSLEELGVEVTFRFTYLDTVSATAPFDSILDPNGIRSLPGVVMVEDLGLAEPNMHEAVPNMGVDAVWQDLGLDGTGSVIAILDTGVRGDHEGLNDMDDDPFTCIDDPPEPDPTDPTPPPVPADCDPKVIAFFDAVFTDEEHDPAESYDSGTHGTHVAGIAAGSGGGQTDPTTGLRYVGAAPGAWLINILACCDGDIEDVMQGAQWAIDNKDKHGIDIVTSSLGEQQFEIHIDNDGNSAWSRQMDMVVEAGIITTLSAGNEFGGATLAGCNTIDSPGDAKLPVTVASLDKDLGLAIYSSRGYTSDMRVKPDVATIGSNIMAPDAATKDGYTGKSGTSMATPLMAGIAALMVQANPDITPTEFKDIIAAHSIEREIALLDDPGFNDCSLLETRPDNEFGYGQADPVAFVEAAGSIDRSLNVSMDLATLQEIGNESYIAGTSSGGAPGMGVVEVKVGGGEWKGAADLSKNGDWATWRVKLDPHTGAGNSTIYARLVISEDSISPIDARRVVLIDGQSESGVAEGLTSIGSWVFFIPFALVMALLAFIMTTERWDRKFLTAARESVREDIDAMREDFEEGSTLISGGSGSSGNPFVDIFVGVVFAGIVGFFRRFFGTFREFVRGLRNGEALSENKASRTIALCILYVAQGLPSGFANVAFVAFLVTNGIAVEQIALLFATVYLPWTFKFIWGPVIDMVTFPKYGIRRPWVLFAETGMIISLATLLIVPDLVASIELVTILLFIHNLFSSLQDVSVDALAVDILEPDEVATVNGLMFASKRGGIIFGGAVLGMLVVPYGIKSAIMVQLPLLVLIMMVPLFLRERPSNSLFPWSKKEEQEEAWYAETEEAIEAEEALPWEADHPEEFTQARWVATNLYESRMSPAALVLWLSIGSLLIWGMFAILHQLTSTFTGDWALTFGDIAAPMKSIGKWGLLASVLLMLAGWLGASIPDIRNPMPASALASQTAYNIVKGFSTRSSFILIFLCLLSELYLFTDPIVVDIFINEAGWSQTKYNAIVGGVVIAFMMFGQIVGGMLGDRFGVREVSMIGFSLLALSNATLALMSDYWTNTNLMVAYLCVRAIINGVAWICVIAVAMRLTFSKAGGSQFTAYMSMFNLSAVMAYLFTGTMTQRFDYITCLYIGAALTLFTVVLLWFIDPDEVDRVLEGRFGDGEDEFDGDLGERPEAWYEEDEPVVSGT</sequence>
<dbReference type="SUPFAM" id="SSF52743">
    <property type="entry name" value="Subtilisin-like"/>
    <property type="match status" value="1"/>
</dbReference>
<feature type="active site" description="Charge relay system" evidence="5 6">
    <location>
        <position position="224"/>
    </location>
</feature>
<dbReference type="SUPFAM" id="SSF103473">
    <property type="entry name" value="MFS general substrate transporter"/>
    <property type="match status" value="1"/>
</dbReference>
<keyword evidence="3 6" id="KW-0378">Hydrolase</keyword>
<dbReference type="InterPro" id="IPR023827">
    <property type="entry name" value="Peptidase_S8_Asp-AS"/>
</dbReference>
<feature type="transmembrane region" description="Helical" evidence="9">
    <location>
        <begin position="1065"/>
        <end position="1084"/>
    </location>
</feature>
<protein>
    <submittedName>
        <fullName evidence="11">Subtilisin-like serine protease</fullName>
    </submittedName>
</protein>
<keyword evidence="9" id="KW-0812">Transmembrane</keyword>
<proteinExistence type="inferred from homology"/>
<dbReference type="PANTHER" id="PTHR43399">
    <property type="entry name" value="SUBTILISIN-RELATED"/>
    <property type="match status" value="1"/>
</dbReference>
<evidence type="ECO:0000256" key="8">
    <source>
        <dbReference type="SAM" id="MobiDB-lite"/>
    </source>
</evidence>
<dbReference type="Pfam" id="PF00082">
    <property type="entry name" value="Peptidase_S8"/>
    <property type="match status" value="1"/>
</dbReference>
<dbReference type="InterPro" id="IPR023828">
    <property type="entry name" value="Peptidase_S8_Ser-AS"/>
</dbReference>
<evidence type="ECO:0000256" key="1">
    <source>
        <dbReference type="ARBA" id="ARBA00011073"/>
    </source>
</evidence>
<dbReference type="PRINTS" id="PR00723">
    <property type="entry name" value="SUBTILISIN"/>
</dbReference>
<dbReference type="EMBL" id="KF900560">
    <property type="protein sequence ID" value="AIE99307.1"/>
    <property type="molecule type" value="Genomic_DNA"/>
</dbReference>
<feature type="transmembrane region" description="Helical" evidence="9">
    <location>
        <begin position="776"/>
        <end position="802"/>
    </location>
</feature>
<evidence type="ECO:0000313" key="11">
    <source>
        <dbReference type="EMBL" id="AIE99307.1"/>
    </source>
</evidence>
<accession>A0A075GCB8</accession>
<organism evidence="11">
    <name type="scientific">uncultured marine group II/III euryarchaeote KM3_109_A02</name>
    <dbReference type="NCBI Taxonomy" id="1457849"/>
    <lineage>
        <taxon>Archaea</taxon>
        <taxon>Methanobacteriati</taxon>
        <taxon>Methanobacteriota</taxon>
        <taxon>environmental samples</taxon>
    </lineage>
</organism>
<name>A0A075GCB8_9EURY</name>
<evidence type="ECO:0000256" key="6">
    <source>
        <dbReference type="PROSITE-ProRule" id="PRU01240"/>
    </source>
</evidence>
<feature type="transmembrane region" description="Helical" evidence="9">
    <location>
        <begin position="1022"/>
        <end position="1045"/>
    </location>
</feature>
<dbReference type="Gene3D" id="3.40.50.200">
    <property type="entry name" value="Peptidase S8/S53 domain"/>
    <property type="match status" value="1"/>
</dbReference>
<dbReference type="InterPro" id="IPR036259">
    <property type="entry name" value="MFS_trans_sf"/>
</dbReference>
<feature type="region of interest" description="Disordered" evidence="8">
    <location>
        <begin position="283"/>
        <end position="307"/>
    </location>
</feature>
<feature type="transmembrane region" description="Helical" evidence="9">
    <location>
        <begin position="666"/>
        <end position="686"/>
    </location>
</feature>
<reference evidence="11" key="1">
    <citation type="journal article" date="2014" name="Genome Biol. Evol.">
        <title>Pangenome evidence for extensive interdomain horizontal transfer affecting lineage core and shell genes in uncultured planktonic thaumarchaeota and euryarchaeota.</title>
        <authorList>
            <person name="Deschamps P."/>
            <person name="Zivanovic Y."/>
            <person name="Moreira D."/>
            <person name="Rodriguez-Valera F."/>
            <person name="Lopez-Garcia P."/>
        </authorList>
    </citation>
    <scope>NUCLEOTIDE SEQUENCE</scope>
</reference>
<evidence type="ECO:0000256" key="2">
    <source>
        <dbReference type="ARBA" id="ARBA00022670"/>
    </source>
</evidence>
<keyword evidence="9" id="KW-0472">Membrane</keyword>
<feature type="active site" description="Charge relay system" evidence="5 6">
    <location>
        <position position="477"/>
    </location>
</feature>
<dbReference type="PANTHER" id="PTHR43399:SF4">
    <property type="entry name" value="CELL WALL-ASSOCIATED PROTEASE"/>
    <property type="match status" value="1"/>
</dbReference>
<dbReference type="GO" id="GO:0006508">
    <property type="term" value="P:proteolysis"/>
    <property type="evidence" value="ECO:0007669"/>
    <property type="project" value="UniProtKB-KW"/>
</dbReference>